<keyword evidence="13 16" id="KW-0173">Coenzyme A biosynthesis</keyword>
<dbReference type="Gene3D" id="3.30.420.40">
    <property type="match status" value="2"/>
</dbReference>
<dbReference type="PANTHER" id="PTHR34265:SF1">
    <property type="entry name" value="TYPE III PANTOTHENATE KINASE"/>
    <property type="match status" value="1"/>
</dbReference>
<keyword evidence="11 16" id="KW-0067">ATP-binding</keyword>
<comment type="cofactor">
    <cofactor evidence="16">
        <name>NH4(+)</name>
        <dbReference type="ChEBI" id="CHEBI:28938"/>
    </cofactor>
    <cofactor evidence="16">
        <name>K(+)</name>
        <dbReference type="ChEBI" id="CHEBI:29103"/>
    </cofactor>
    <text evidence="16">A monovalent cation. Ammonium or potassium.</text>
</comment>
<feature type="binding site" evidence="16">
    <location>
        <position position="183"/>
    </location>
    <ligand>
        <name>substrate</name>
    </ligand>
</feature>
<dbReference type="GO" id="GO:0005524">
    <property type="term" value="F:ATP binding"/>
    <property type="evidence" value="ECO:0007669"/>
    <property type="project" value="UniProtKB-UniRule"/>
</dbReference>
<evidence type="ECO:0000256" key="1">
    <source>
        <dbReference type="ARBA" id="ARBA00001206"/>
    </source>
</evidence>
<dbReference type="HAMAP" id="MF_01274">
    <property type="entry name" value="Pantothen_kinase_3"/>
    <property type="match status" value="1"/>
</dbReference>
<name>A0A410P4U0_VELA1</name>
<dbReference type="CDD" id="cd24015">
    <property type="entry name" value="ASKHA_NBD_PanK-III"/>
    <property type="match status" value="1"/>
</dbReference>
<evidence type="ECO:0000313" key="17">
    <source>
        <dbReference type="EMBL" id="QAT17091.1"/>
    </source>
</evidence>
<evidence type="ECO:0000256" key="7">
    <source>
        <dbReference type="ARBA" id="ARBA00022490"/>
    </source>
</evidence>
<gene>
    <name evidence="16" type="primary">coaX</name>
    <name evidence="17" type="ORF">BU251_04745</name>
</gene>
<keyword evidence="12 16" id="KW-0630">Potassium</keyword>
<dbReference type="GO" id="GO:0004594">
    <property type="term" value="F:pantothenate kinase activity"/>
    <property type="evidence" value="ECO:0007669"/>
    <property type="project" value="UniProtKB-UniRule"/>
</dbReference>
<feature type="binding site" evidence="16">
    <location>
        <position position="131"/>
    </location>
    <ligand>
        <name>ATP</name>
        <dbReference type="ChEBI" id="CHEBI:30616"/>
    </ligand>
</feature>
<evidence type="ECO:0000256" key="12">
    <source>
        <dbReference type="ARBA" id="ARBA00022958"/>
    </source>
</evidence>
<evidence type="ECO:0000256" key="15">
    <source>
        <dbReference type="ARBA" id="ARBA00040883"/>
    </source>
</evidence>
<evidence type="ECO:0000256" key="16">
    <source>
        <dbReference type="HAMAP-Rule" id="MF_01274"/>
    </source>
</evidence>
<feature type="binding site" evidence="16">
    <location>
        <position position="99"/>
    </location>
    <ligand>
        <name>substrate</name>
    </ligand>
</feature>
<keyword evidence="7 16" id="KW-0963">Cytoplasm</keyword>
<accession>A0A410P4U0</accession>
<dbReference type="EMBL" id="CP019384">
    <property type="protein sequence ID" value="QAT17091.1"/>
    <property type="molecule type" value="Genomic_DNA"/>
</dbReference>
<evidence type="ECO:0000256" key="9">
    <source>
        <dbReference type="ARBA" id="ARBA00022741"/>
    </source>
</evidence>
<dbReference type="KEGG" id="vai:BU251_04745"/>
<organism evidence="17 18">
    <name type="scientific">Velamenicoccus archaeovorus</name>
    <dbReference type="NCBI Taxonomy" id="1930593"/>
    <lineage>
        <taxon>Bacteria</taxon>
        <taxon>Pseudomonadati</taxon>
        <taxon>Candidatus Omnitrophota</taxon>
        <taxon>Candidatus Velamenicoccus</taxon>
    </lineage>
</organism>
<comment type="function">
    <text evidence="16">Catalyzes the phosphorylation of pantothenate (Pan), the first step in CoA biosynthesis.</text>
</comment>
<comment type="similarity">
    <text evidence="14 16">Belongs to the type III pantothenate kinase family.</text>
</comment>
<evidence type="ECO:0000256" key="5">
    <source>
        <dbReference type="ARBA" id="ARBA00011738"/>
    </source>
</evidence>
<sequence>MIATVDIGNTNVTVGFFADSRLVGVFKVLTSGWGEPVKVEALIKDKARPFLKKEACREVYACSVVPQANKHLRSICRSIFKTDCKIAGEDFCVPLMNKYRIPSQVGQDRLVNAYAALKLYGKGLVVVDFGTAITFDVVSRGAEYLGGLIAPGLRLMQESLNNKTALLPFVELARPIELIGRDTASSIRAGIVFGAASLCDGIIERLLKKECRGYKIIVTGGDALLIKPHSRYLKVVEEDLILKGLAMIAASQKISKKL</sequence>
<evidence type="ECO:0000256" key="10">
    <source>
        <dbReference type="ARBA" id="ARBA00022777"/>
    </source>
</evidence>
<evidence type="ECO:0000256" key="4">
    <source>
        <dbReference type="ARBA" id="ARBA00005225"/>
    </source>
</evidence>
<dbReference type="UniPathway" id="UPA00241">
    <property type="reaction ID" value="UER00352"/>
</dbReference>
<dbReference type="NCBIfam" id="TIGR00671">
    <property type="entry name" value="baf"/>
    <property type="match status" value="1"/>
</dbReference>
<evidence type="ECO:0000256" key="6">
    <source>
        <dbReference type="ARBA" id="ARBA00012102"/>
    </source>
</evidence>
<reference evidence="17 18" key="1">
    <citation type="submission" date="2017-01" db="EMBL/GenBank/DDBJ databases">
        <title>First insights into the biology of 'candidatus Vampirococcus archaeovorus'.</title>
        <authorList>
            <person name="Kizina J."/>
            <person name="Jordan S."/>
            <person name="Stueber K."/>
            <person name="Reinhardt R."/>
            <person name="Harder J."/>
        </authorList>
    </citation>
    <scope>NUCLEOTIDE SEQUENCE [LARGE SCALE GENOMIC DNA]</scope>
    <source>
        <strain evidence="17 18">LiM</strain>
    </source>
</reference>
<protein>
    <recommendedName>
        <fullName evidence="15 16">Type III pantothenate kinase</fullName>
        <ecNumber evidence="6 16">2.7.1.33</ecNumber>
    </recommendedName>
    <alternativeName>
        <fullName evidence="16">PanK-III</fullName>
    </alternativeName>
    <alternativeName>
        <fullName evidence="16">Pantothenic acid kinase</fullName>
    </alternativeName>
</protein>
<comment type="subunit">
    <text evidence="5 16">Homodimer.</text>
</comment>
<feature type="binding site" evidence="16">
    <location>
        <position position="128"/>
    </location>
    <ligand>
        <name>K(+)</name>
        <dbReference type="ChEBI" id="CHEBI:29103"/>
    </ligand>
</feature>
<feature type="binding site" evidence="16">
    <location>
        <begin position="6"/>
        <end position="13"/>
    </location>
    <ligand>
        <name>ATP</name>
        <dbReference type="ChEBI" id="CHEBI:30616"/>
    </ligand>
</feature>
<comment type="cofactor">
    <cofactor evidence="2">
        <name>K(+)</name>
        <dbReference type="ChEBI" id="CHEBI:29103"/>
    </cofactor>
</comment>
<dbReference type="Pfam" id="PF03309">
    <property type="entry name" value="Pan_kinase"/>
    <property type="match status" value="1"/>
</dbReference>
<dbReference type="AlphaFoldDB" id="A0A410P4U0"/>
<keyword evidence="16" id="KW-0479">Metal-binding</keyword>
<dbReference type="GO" id="GO:0015937">
    <property type="term" value="P:coenzyme A biosynthetic process"/>
    <property type="evidence" value="ECO:0007669"/>
    <property type="project" value="UniProtKB-UniRule"/>
</dbReference>
<dbReference type="Proteomes" id="UP000287243">
    <property type="component" value="Chromosome"/>
</dbReference>
<evidence type="ECO:0000256" key="13">
    <source>
        <dbReference type="ARBA" id="ARBA00022993"/>
    </source>
</evidence>
<evidence type="ECO:0000256" key="14">
    <source>
        <dbReference type="ARBA" id="ARBA00038036"/>
    </source>
</evidence>
<dbReference type="RefSeq" id="WP_128699733.1">
    <property type="nucleotide sequence ID" value="NZ_CP019384.1"/>
</dbReference>
<comment type="subcellular location">
    <subcellularLocation>
        <location evidence="3 16">Cytoplasm</location>
    </subcellularLocation>
</comment>
<dbReference type="OrthoDB" id="9804707at2"/>
<proteinExistence type="inferred from homology"/>
<feature type="binding site" evidence="16">
    <location>
        <begin position="106"/>
        <end position="109"/>
    </location>
    <ligand>
        <name>substrate</name>
    </ligand>
</feature>
<evidence type="ECO:0000256" key="11">
    <source>
        <dbReference type="ARBA" id="ARBA00022840"/>
    </source>
</evidence>
<evidence type="ECO:0000256" key="8">
    <source>
        <dbReference type="ARBA" id="ARBA00022679"/>
    </source>
</evidence>
<evidence type="ECO:0000256" key="2">
    <source>
        <dbReference type="ARBA" id="ARBA00001958"/>
    </source>
</evidence>
<comment type="catalytic activity">
    <reaction evidence="1 16">
        <text>(R)-pantothenate + ATP = (R)-4'-phosphopantothenate + ADP + H(+)</text>
        <dbReference type="Rhea" id="RHEA:16373"/>
        <dbReference type="ChEBI" id="CHEBI:10986"/>
        <dbReference type="ChEBI" id="CHEBI:15378"/>
        <dbReference type="ChEBI" id="CHEBI:29032"/>
        <dbReference type="ChEBI" id="CHEBI:30616"/>
        <dbReference type="ChEBI" id="CHEBI:456216"/>
        <dbReference type="EC" id="2.7.1.33"/>
    </reaction>
</comment>
<dbReference type="EC" id="2.7.1.33" evidence="6 16"/>
<dbReference type="GO" id="GO:0005737">
    <property type="term" value="C:cytoplasm"/>
    <property type="evidence" value="ECO:0007669"/>
    <property type="project" value="UniProtKB-SubCell"/>
</dbReference>
<evidence type="ECO:0000313" key="18">
    <source>
        <dbReference type="Proteomes" id="UP000287243"/>
    </source>
</evidence>
<comment type="pathway">
    <text evidence="4 16">Cofactor biosynthesis; coenzyme A biosynthesis; CoA from (R)-pantothenate: step 1/5.</text>
</comment>
<dbReference type="InterPro" id="IPR043129">
    <property type="entry name" value="ATPase_NBD"/>
</dbReference>
<dbReference type="SUPFAM" id="SSF53067">
    <property type="entry name" value="Actin-like ATPase domain"/>
    <property type="match status" value="2"/>
</dbReference>
<keyword evidence="8 16" id="KW-0808">Transferase</keyword>
<dbReference type="PANTHER" id="PTHR34265">
    <property type="entry name" value="TYPE III PANTOTHENATE KINASE"/>
    <property type="match status" value="1"/>
</dbReference>
<keyword evidence="9 16" id="KW-0547">Nucleotide-binding</keyword>
<keyword evidence="18" id="KW-1185">Reference proteome</keyword>
<dbReference type="GO" id="GO:0046872">
    <property type="term" value="F:metal ion binding"/>
    <property type="evidence" value="ECO:0007669"/>
    <property type="project" value="UniProtKB-KW"/>
</dbReference>
<dbReference type="InterPro" id="IPR004619">
    <property type="entry name" value="Type_III_PanK"/>
</dbReference>
<evidence type="ECO:0000256" key="3">
    <source>
        <dbReference type="ARBA" id="ARBA00004496"/>
    </source>
</evidence>
<keyword evidence="10 16" id="KW-0418">Kinase</keyword>
<feature type="active site" description="Proton acceptor" evidence="16">
    <location>
        <position position="108"/>
    </location>
</feature>